<reference evidence="2" key="1">
    <citation type="submission" date="2018-05" db="EMBL/GenBank/DDBJ databases">
        <title>Draft genome of Mucuna pruriens seed.</title>
        <authorList>
            <person name="Nnadi N.E."/>
            <person name="Vos R."/>
            <person name="Hasami M.H."/>
            <person name="Devisetty U.K."/>
            <person name="Aguiy J.C."/>
        </authorList>
    </citation>
    <scope>NUCLEOTIDE SEQUENCE [LARGE SCALE GENOMIC DNA]</scope>
    <source>
        <strain evidence="2">JCA_2017</strain>
    </source>
</reference>
<keyword evidence="1" id="KW-0812">Transmembrane</keyword>
<proteinExistence type="predicted"/>
<feature type="transmembrane region" description="Helical" evidence="1">
    <location>
        <begin position="20"/>
        <end position="43"/>
    </location>
</feature>
<dbReference type="GO" id="GO:0003676">
    <property type="term" value="F:nucleic acid binding"/>
    <property type="evidence" value="ECO:0007669"/>
    <property type="project" value="InterPro"/>
</dbReference>
<dbReference type="InterPro" id="IPR012337">
    <property type="entry name" value="RNaseH-like_sf"/>
</dbReference>
<comment type="caution">
    <text evidence="2">The sequence shown here is derived from an EMBL/GenBank/DDBJ whole genome shotgun (WGS) entry which is preliminary data.</text>
</comment>
<dbReference type="OrthoDB" id="1935586at2759"/>
<dbReference type="AlphaFoldDB" id="A0A371GE68"/>
<gene>
    <name evidence="2" type="ORF">CR513_29519</name>
</gene>
<dbReference type="PANTHER" id="PTHR35046:SF9">
    <property type="entry name" value="RNA-DIRECTED DNA POLYMERASE"/>
    <property type="match status" value="1"/>
</dbReference>
<evidence type="ECO:0000313" key="2">
    <source>
        <dbReference type="EMBL" id="RDX88831.1"/>
    </source>
</evidence>
<name>A0A371GE68_MUCPR</name>
<evidence type="ECO:0000313" key="3">
    <source>
        <dbReference type="Proteomes" id="UP000257109"/>
    </source>
</evidence>
<dbReference type="Proteomes" id="UP000257109">
    <property type="component" value="Unassembled WGS sequence"/>
</dbReference>
<keyword evidence="1" id="KW-1133">Transmembrane helix</keyword>
<dbReference type="PANTHER" id="PTHR35046">
    <property type="entry name" value="ZINC KNUCKLE (CCHC-TYPE) FAMILY PROTEIN"/>
    <property type="match status" value="1"/>
</dbReference>
<evidence type="ECO:0000256" key="1">
    <source>
        <dbReference type="SAM" id="Phobius"/>
    </source>
</evidence>
<keyword evidence="1" id="KW-0472">Membrane</keyword>
<organism evidence="2 3">
    <name type="scientific">Mucuna pruriens</name>
    <name type="common">Velvet bean</name>
    <name type="synonym">Dolichos pruriens</name>
    <dbReference type="NCBI Taxonomy" id="157652"/>
    <lineage>
        <taxon>Eukaryota</taxon>
        <taxon>Viridiplantae</taxon>
        <taxon>Streptophyta</taxon>
        <taxon>Embryophyta</taxon>
        <taxon>Tracheophyta</taxon>
        <taxon>Spermatophyta</taxon>
        <taxon>Magnoliopsida</taxon>
        <taxon>eudicotyledons</taxon>
        <taxon>Gunneridae</taxon>
        <taxon>Pentapetalae</taxon>
        <taxon>rosids</taxon>
        <taxon>fabids</taxon>
        <taxon>Fabales</taxon>
        <taxon>Fabaceae</taxon>
        <taxon>Papilionoideae</taxon>
        <taxon>50 kb inversion clade</taxon>
        <taxon>NPAAA clade</taxon>
        <taxon>indigoferoid/millettioid clade</taxon>
        <taxon>Phaseoleae</taxon>
        <taxon>Mucuna</taxon>
    </lineage>
</organism>
<dbReference type="Gene3D" id="3.30.420.10">
    <property type="entry name" value="Ribonuclease H-like superfamily/Ribonuclease H"/>
    <property type="match status" value="1"/>
</dbReference>
<dbReference type="SUPFAM" id="SSF53098">
    <property type="entry name" value="Ribonuclease H-like"/>
    <property type="match status" value="1"/>
</dbReference>
<sequence>MTKPKSSSHGLYTSLSIPTSPWVDISIDFVLGFQIWLILSLAIREVMRLHGLPKTIALNRYPLFLRHFWRTLWSKLGTKLLFSITCHPQTDEQTKVVNKTFSQLLSILWSVYGFNPLSPNDLLPLPNVSSMMNGDGIPKLNLLKSCIRRLSYIWKIKGNNMLSKQIREKGERFSKKGT</sequence>
<keyword evidence="3" id="KW-1185">Reference proteome</keyword>
<dbReference type="EMBL" id="QJKJ01005831">
    <property type="protein sequence ID" value="RDX88831.1"/>
    <property type="molecule type" value="Genomic_DNA"/>
</dbReference>
<protein>
    <recommendedName>
        <fullName evidence="4">Integrase catalytic domain-containing protein</fullName>
    </recommendedName>
</protein>
<accession>A0A371GE68</accession>
<dbReference type="InterPro" id="IPR036397">
    <property type="entry name" value="RNaseH_sf"/>
</dbReference>
<evidence type="ECO:0008006" key="4">
    <source>
        <dbReference type="Google" id="ProtNLM"/>
    </source>
</evidence>
<feature type="non-terminal residue" evidence="2">
    <location>
        <position position="1"/>
    </location>
</feature>
<dbReference type="STRING" id="157652.A0A371GE68"/>